<protein>
    <recommendedName>
        <fullName evidence="4">Transmembrane protein</fullName>
    </recommendedName>
</protein>
<dbReference type="GeneID" id="7840801"/>
<dbReference type="HOGENOM" id="CLU_1006410_0_0_1"/>
<accession>I7MJU8</accession>
<evidence type="ECO:0000313" key="3">
    <source>
        <dbReference type="Proteomes" id="UP000009168"/>
    </source>
</evidence>
<sequence length="277" mass="31778">MKKAFVFILLAVASQCFSFDLWGALSFGATNKEKPEPKKKQQVTGLMTYFEPKRLEFNLPKCLRNIADIIEEVESLKTLNSFEVTLEKVVEKVAHYSEMLVSCGFAFQYQQVFKLFNTVKNMQMDQQGTCGQSQSEQCGGQMLNMEIKVANQSAEQTFYQKILPCATKVTEIFTFYSSKKFNQDTNYFEEFRIFTQSIIYAEECSLLIFNDFMESSKPCLTNFDKLVTQYHEITKSSSIYLGLISQGPTMISTFNDMVSVCKNQIFEAILPSNQNEQ</sequence>
<feature type="chain" id="PRO_5003712418" description="Transmembrane protein" evidence="1">
    <location>
        <begin position="19"/>
        <end position="277"/>
    </location>
</feature>
<evidence type="ECO:0000256" key="1">
    <source>
        <dbReference type="SAM" id="SignalP"/>
    </source>
</evidence>
<feature type="signal peptide" evidence="1">
    <location>
        <begin position="1"/>
        <end position="18"/>
    </location>
</feature>
<dbReference type="InParanoid" id="I7MJU8"/>
<dbReference type="RefSeq" id="XP_001017461.1">
    <property type="nucleotide sequence ID" value="XM_001017461.3"/>
</dbReference>
<dbReference type="Proteomes" id="UP000009168">
    <property type="component" value="Unassembled WGS sequence"/>
</dbReference>
<name>I7MJU8_TETTS</name>
<evidence type="ECO:0008006" key="4">
    <source>
        <dbReference type="Google" id="ProtNLM"/>
    </source>
</evidence>
<keyword evidence="1" id="KW-0732">Signal</keyword>
<dbReference type="KEGG" id="tet:TTHERM_00483480"/>
<reference evidence="3" key="1">
    <citation type="journal article" date="2006" name="PLoS Biol.">
        <title>Macronuclear genome sequence of the ciliate Tetrahymena thermophila, a model eukaryote.</title>
        <authorList>
            <person name="Eisen J.A."/>
            <person name="Coyne R.S."/>
            <person name="Wu M."/>
            <person name="Wu D."/>
            <person name="Thiagarajan M."/>
            <person name="Wortman J.R."/>
            <person name="Badger J.H."/>
            <person name="Ren Q."/>
            <person name="Amedeo P."/>
            <person name="Jones K.M."/>
            <person name="Tallon L.J."/>
            <person name="Delcher A.L."/>
            <person name="Salzberg S.L."/>
            <person name="Silva J.C."/>
            <person name="Haas B.J."/>
            <person name="Majoros W.H."/>
            <person name="Farzad M."/>
            <person name="Carlton J.M."/>
            <person name="Smith R.K. Jr."/>
            <person name="Garg J."/>
            <person name="Pearlman R.E."/>
            <person name="Karrer K.M."/>
            <person name="Sun L."/>
            <person name="Manning G."/>
            <person name="Elde N.C."/>
            <person name="Turkewitz A.P."/>
            <person name="Asai D.J."/>
            <person name="Wilkes D.E."/>
            <person name="Wang Y."/>
            <person name="Cai H."/>
            <person name="Collins K."/>
            <person name="Stewart B.A."/>
            <person name="Lee S.R."/>
            <person name="Wilamowska K."/>
            <person name="Weinberg Z."/>
            <person name="Ruzzo W.L."/>
            <person name="Wloga D."/>
            <person name="Gaertig J."/>
            <person name="Frankel J."/>
            <person name="Tsao C.-C."/>
            <person name="Gorovsky M.A."/>
            <person name="Keeling P.J."/>
            <person name="Waller R.F."/>
            <person name="Patron N.J."/>
            <person name="Cherry J.M."/>
            <person name="Stover N.A."/>
            <person name="Krieger C.J."/>
            <person name="del Toro C."/>
            <person name="Ryder H.F."/>
            <person name="Williamson S.C."/>
            <person name="Barbeau R.A."/>
            <person name="Hamilton E.P."/>
            <person name="Orias E."/>
        </authorList>
    </citation>
    <scope>NUCLEOTIDE SEQUENCE [LARGE SCALE GENOMIC DNA]</scope>
    <source>
        <strain evidence="3">SB210</strain>
    </source>
</reference>
<keyword evidence="3" id="KW-1185">Reference proteome</keyword>
<dbReference type="EMBL" id="GG662667">
    <property type="protein sequence ID" value="EAR97216.1"/>
    <property type="molecule type" value="Genomic_DNA"/>
</dbReference>
<gene>
    <name evidence="2" type="ORF">TTHERM_00483480</name>
</gene>
<evidence type="ECO:0000313" key="2">
    <source>
        <dbReference type="EMBL" id="EAR97216.1"/>
    </source>
</evidence>
<organism evidence="2 3">
    <name type="scientific">Tetrahymena thermophila (strain SB210)</name>
    <dbReference type="NCBI Taxonomy" id="312017"/>
    <lineage>
        <taxon>Eukaryota</taxon>
        <taxon>Sar</taxon>
        <taxon>Alveolata</taxon>
        <taxon>Ciliophora</taxon>
        <taxon>Intramacronucleata</taxon>
        <taxon>Oligohymenophorea</taxon>
        <taxon>Hymenostomatida</taxon>
        <taxon>Tetrahymenina</taxon>
        <taxon>Tetrahymenidae</taxon>
        <taxon>Tetrahymena</taxon>
    </lineage>
</organism>
<proteinExistence type="predicted"/>
<dbReference type="AlphaFoldDB" id="I7MJU8"/>